<dbReference type="InterPro" id="IPR009057">
    <property type="entry name" value="Homeodomain-like_sf"/>
</dbReference>
<keyword evidence="4" id="KW-0156">Chromatin regulator</keyword>
<feature type="compositionally biased region" description="Basic and acidic residues" evidence="9">
    <location>
        <begin position="452"/>
        <end position="464"/>
    </location>
</feature>
<keyword evidence="6" id="KW-0539">Nucleus</keyword>
<evidence type="ECO:0000259" key="11">
    <source>
        <dbReference type="PROSITE" id="PS51204"/>
    </source>
</evidence>
<keyword evidence="5" id="KW-0234">DNA repair</keyword>
<feature type="region of interest" description="Disordered" evidence="9">
    <location>
        <begin position="252"/>
        <end position="271"/>
    </location>
</feature>
<organism evidence="12 13">
    <name type="scientific">Wallemia ichthyophaga</name>
    <dbReference type="NCBI Taxonomy" id="245174"/>
    <lineage>
        <taxon>Eukaryota</taxon>
        <taxon>Fungi</taxon>
        <taxon>Dikarya</taxon>
        <taxon>Basidiomycota</taxon>
        <taxon>Wallemiomycotina</taxon>
        <taxon>Wallemiomycetes</taxon>
        <taxon>Wallemiales</taxon>
        <taxon>Wallemiaceae</taxon>
        <taxon>Wallemia</taxon>
    </lineage>
</organism>
<name>A0A4T0IUD0_WALIC</name>
<evidence type="ECO:0000256" key="3">
    <source>
        <dbReference type="ARBA" id="ARBA00022763"/>
    </source>
</evidence>
<proteinExistence type="inferred from homology"/>
<evidence type="ECO:0000256" key="9">
    <source>
        <dbReference type="SAM" id="MobiDB-lite"/>
    </source>
</evidence>
<dbReference type="SMART" id="SM00717">
    <property type="entry name" value="SANT"/>
    <property type="match status" value="1"/>
</dbReference>
<feature type="domain" description="Myb-like" evidence="10">
    <location>
        <begin position="783"/>
        <end position="835"/>
    </location>
</feature>
<dbReference type="GO" id="GO:0006325">
    <property type="term" value="P:chromatin organization"/>
    <property type="evidence" value="ECO:0007669"/>
    <property type="project" value="UniProtKB-KW"/>
</dbReference>
<evidence type="ECO:0000256" key="2">
    <source>
        <dbReference type="ARBA" id="ARBA00008913"/>
    </source>
</evidence>
<evidence type="ECO:0000256" key="4">
    <source>
        <dbReference type="ARBA" id="ARBA00022853"/>
    </source>
</evidence>
<accession>A0A4T0IUD0</accession>
<feature type="compositionally biased region" description="Basic and acidic residues" evidence="9">
    <location>
        <begin position="909"/>
        <end position="920"/>
    </location>
</feature>
<sequence>MEDDKESVQVLPEYLLPPHTAPLVKRIPIKMNKKMKGLSLLQFPTSTSNLSGPIKAEIKKENKKIKLYTELDKRGIVYNKANDIDKLEYSSTLMGVNTNYFVGIIQEGELHLNKLEDIYQLRVNLNQLKTKKTEDVEDMEEEEDKKATTGSVTSKLIGIQAQASGDKPALSSVQDILRKDEDEAYLGYGWREFDSNESNKQFQKMFTDSSTKLNNQTKSKELLPFGLVECDTPPMDFLEAWKLDRSHLDPSPVHLHSPTDQADSQPSPSYSHSLIPVPVTQPKHKKKNTLSNAFHRIDALHEYQPIPAAVIGRGTTTSKALFLTDWRVAFNDVKYAKVVRRIGNLQALRARDADADTAKQDEEEDGGVGVAGGGWSFKQPKKHRGVAVPLAHWDHLLDQVGWLQADFKAERRWKLSVAFLLASKVAEWHSAGHDGKKALCVNASIPQKSLLKRREQDEHEREEQEQQTEMLPIDSEMEVNDAINEHVGGVTGEKDEENETGRGMVDDNMAGRILRQQEEEQVQEQEQDATALKNSHTHTDLPMDIDELTRPPTLEQDIREEEEGGERGSSAQSGHSMYSGHSQSTHTNTTTNTHTTTPHKDMIEARKPLLEGEMRVMADMSEMSGGEVSDLSELFPDLPPYTVTASATAPQSMRAPVHTAKVERGVGAATATALGGNGNENGRVDTSSAQAGRVAHVSRLMQYKTMLVSSLEPGKHRARSAWDVDTFDNYTHTLDGVMEGGNVGASAGTGASDLFHGKKTKSGSANTCWENRPEGSPAIGLQWSEEEDNLLHTLTQQYTGNWLLVADIFNGSHQAFSHRPADRREPVDCFERWKSGEGREKEREKEREREKEKEREREKEREKDKDKDVKETTKKTKDTKKKQLPSDQSRRAQRRSHLVTLIGKSVKKREKEMSKREGQAKRVSLFAHETHATDVTRLQLDPVVMSTLKLERDRQVQAELVRRQQAAAYRQAQAFLMKGGNPRMLPPNHPVAIAAAAVARGGGVGEGGQAGQAGQAGQVHQVPQTAQSTQPFNSPQLQQAALMGANNANLPPQLQQQVRAMGNGGGGQ</sequence>
<dbReference type="PANTHER" id="PTHR46459:SF1">
    <property type="entry name" value="E1A-BINDING PROTEIN P400"/>
    <property type="match status" value="1"/>
</dbReference>
<reference evidence="12 13" key="1">
    <citation type="submission" date="2019-03" db="EMBL/GenBank/DDBJ databases">
        <title>Sequencing 23 genomes of Wallemia ichthyophaga.</title>
        <authorList>
            <person name="Gostincar C."/>
        </authorList>
    </citation>
    <scope>NUCLEOTIDE SEQUENCE [LARGE SCALE GENOMIC DNA]</scope>
    <source>
        <strain evidence="12 13">EXF-6200</strain>
    </source>
</reference>
<feature type="region of interest" description="Disordered" evidence="9">
    <location>
        <begin position="754"/>
        <end position="774"/>
    </location>
</feature>
<dbReference type="Pfam" id="PF13921">
    <property type="entry name" value="Myb_DNA-bind_6"/>
    <property type="match status" value="1"/>
</dbReference>
<dbReference type="GO" id="GO:0003682">
    <property type="term" value="F:chromatin binding"/>
    <property type="evidence" value="ECO:0007669"/>
    <property type="project" value="TreeGrafter"/>
</dbReference>
<evidence type="ECO:0000256" key="5">
    <source>
        <dbReference type="ARBA" id="ARBA00023204"/>
    </source>
</evidence>
<dbReference type="PANTHER" id="PTHR46459">
    <property type="entry name" value="E1A-BINDING PROTEIN P400-RELATED"/>
    <property type="match status" value="1"/>
</dbReference>
<evidence type="ECO:0000259" key="10">
    <source>
        <dbReference type="PROSITE" id="PS50090"/>
    </source>
</evidence>
<comment type="function">
    <text evidence="7">Component of the NuA4 histone acetyltransferase complex which is involved in transcriptional activation of selected genes principally by acetylation of nucleosomal histone H4 and H2A. The NuA4 complex is also involved in DNA repair.</text>
</comment>
<dbReference type="SUPFAM" id="SSF46689">
    <property type="entry name" value="Homeodomain-like"/>
    <property type="match status" value="1"/>
</dbReference>
<dbReference type="Proteomes" id="UP000310689">
    <property type="component" value="Unassembled WGS sequence"/>
</dbReference>
<gene>
    <name evidence="12" type="ORF">E3P86_02964</name>
</gene>
<feature type="compositionally biased region" description="Low complexity" evidence="9">
    <location>
        <begin position="1012"/>
        <end position="1022"/>
    </location>
</feature>
<feature type="compositionally biased region" description="Polar residues" evidence="9">
    <location>
        <begin position="569"/>
        <end position="584"/>
    </location>
</feature>
<evidence type="ECO:0000313" key="12">
    <source>
        <dbReference type="EMBL" id="TIB33608.1"/>
    </source>
</evidence>
<dbReference type="PROSITE" id="PS51204">
    <property type="entry name" value="HSA"/>
    <property type="match status" value="1"/>
</dbReference>
<protein>
    <recommendedName>
        <fullName evidence="8">Vacuolar import and degradation protein 21</fullName>
    </recommendedName>
</protein>
<dbReference type="AlphaFoldDB" id="A0A4T0IUD0"/>
<feature type="compositionally biased region" description="Polar residues" evidence="9">
    <location>
        <begin position="1023"/>
        <end position="1039"/>
    </location>
</feature>
<dbReference type="Pfam" id="PF04801">
    <property type="entry name" value="RPC5"/>
    <property type="match status" value="1"/>
</dbReference>
<evidence type="ECO:0000256" key="6">
    <source>
        <dbReference type="ARBA" id="ARBA00023242"/>
    </source>
</evidence>
<dbReference type="EMBL" id="SPOI01000181">
    <property type="protein sequence ID" value="TIB33608.1"/>
    <property type="molecule type" value="Genomic_DNA"/>
</dbReference>
<comment type="similarity">
    <text evidence="2">Belongs to the EAF1 family.</text>
</comment>
<comment type="subcellular location">
    <subcellularLocation>
        <location evidence="1">Nucleus</location>
    </subcellularLocation>
</comment>
<dbReference type="PROSITE" id="PS50090">
    <property type="entry name" value="MYB_LIKE"/>
    <property type="match status" value="1"/>
</dbReference>
<feature type="compositionally biased region" description="Gly residues" evidence="9">
    <location>
        <begin position="1002"/>
        <end position="1011"/>
    </location>
</feature>
<evidence type="ECO:0000256" key="8">
    <source>
        <dbReference type="ARBA" id="ARBA00029670"/>
    </source>
</evidence>
<feature type="compositionally biased region" description="Low complexity" evidence="9">
    <location>
        <begin position="1045"/>
        <end position="1057"/>
    </location>
</feature>
<feature type="domain" description="HSA" evidence="11">
    <location>
        <begin position="380"/>
        <end position="456"/>
    </location>
</feature>
<feature type="region of interest" description="Disordered" evidence="9">
    <location>
        <begin position="1002"/>
        <end position="1068"/>
    </location>
</feature>
<feature type="region of interest" description="Disordered" evidence="9">
    <location>
        <begin position="837"/>
        <end position="920"/>
    </location>
</feature>
<dbReference type="Gene3D" id="1.10.10.60">
    <property type="entry name" value="Homeodomain-like"/>
    <property type="match status" value="1"/>
</dbReference>
<feature type="compositionally biased region" description="Low complexity" evidence="9">
    <location>
        <begin position="585"/>
        <end position="596"/>
    </location>
</feature>
<feature type="compositionally biased region" description="Polar residues" evidence="9">
    <location>
        <begin position="258"/>
        <end position="271"/>
    </location>
</feature>
<dbReference type="InterPro" id="IPR006886">
    <property type="entry name" value="RNA_pol_III_Rpc5"/>
</dbReference>
<keyword evidence="3" id="KW-0227">DNA damage</keyword>
<dbReference type="GO" id="GO:0005634">
    <property type="term" value="C:nucleus"/>
    <property type="evidence" value="ECO:0007669"/>
    <property type="project" value="UniProtKB-SubCell"/>
</dbReference>
<dbReference type="InterPro" id="IPR014012">
    <property type="entry name" value="HSA_dom"/>
</dbReference>
<comment type="caution">
    <text evidence="12">The sequence shown here is derived from an EMBL/GenBank/DDBJ whole genome shotgun (WGS) entry which is preliminary data.</text>
</comment>
<feature type="region of interest" description="Disordered" evidence="9">
    <location>
        <begin position="355"/>
        <end position="374"/>
    </location>
</feature>
<dbReference type="GO" id="GO:0006281">
    <property type="term" value="P:DNA repair"/>
    <property type="evidence" value="ECO:0007669"/>
    <property type="project" value="UniProtKB-KW"/>
</dbReference>
<evidence type="ECO:0000256" key="7">
    <source>
        <dbReference type="ARBA" id="ARBA00025178"/>
    </source>
</evidence>
<dbReference type="CDD" id="cd00167">
    <property type="entry name" value="SANT"/>
    <property type="match status" value="1"/>
</dbReference>
<dbReference type="Pfam" id="PF07529">
    <property type="entry name" value="HSA"/>
    <property type="match status" value="1"/>
</dbReference>
<feature type="region of interest" description="Disordered" evidence="9">
    <location>
        <begin position="450"/>
        <end position="602"/>
    </location>
</feature>
<dbReference type="InterPro" id="IPR001005">
    <property type="entry name" value="SANT/Myb"/>
</dbReference>
<feature type="compositionally biased region" description="Basic and acidic residues" evidence="9">
    <location>
        <begin position="837"/>
        <end position="876"/>
    </location>
</feature>
<evidence type="ECO:0000256" key="1">
    <source>
        <dbReference type="ARBA" id="ARBA00004123"/>
    </source>
</evidence>
<dbReference type="GO" id="GO:0006351">
    <property type="term" value="P:DNA-templated transcription"/>
    <property type="evidence" value="ECO:0007669"/>
    <property type="project" value="InterPro"/>
</dbReference>
<dbReference type="GO" id="GO:0035267">
    <property type="term" value="C:NuA4 histone acetyltransferase complex"/>
    <property type="evidence" value="ECO:0007669"/>
    <property type="project" value="TreeGrafter"/>
</dbReference>
<evidence type="ECO:0000313" key="13">
    <source>
        <dbReference type="Proteomes" id="UP000310689"/>
    </source>
</evidence>